<dbReference type="FunFam" id="3.80.10.10:FF:000094">
    <property type="entry name" value="protein C21orf2 isoform X1"/>
    <property type="match status" value="1"/>
</dbReference>
<keyword evidence="2" id="KW-0677">Repeat</keyword>
<feature type="domain" description="U2A'/phosphoprotein 32 family A C-terminal" evidence="7">
    <location>
        <begin position="122"/>
        <end position="140"/>
    </location>
</feature>
<dbReference type="PANTHER" id="PTHR18849">
    <property type="entry name" value="LEUCINE RICH REPEAT PROTEIN"/>
    <property type="match status" value="1"/>
</dbReference>
<evidence type="ECO:0000256" key="6">
    <source>
        <dbReference type="SAM" id="MobiDB-lite"/>
    </source>
</evidence>
<gene>
    <name evidence="8" type="ORF">GDO54_015941</name>
</gene>
<dbReference type="Gene3D" id="3.80.10.10">
    <property type="entry name" value="Ribonuclease Inhibitor"/>
    <property type="match status" value="1"/>
</dbReference>
<accession>A0AAV3A0K7</accession>
<evidence type="ECO:0000256" key="4">
    <source>
        <dbReference type="ARBA" id="ARBA00062587"/>
    </source>
</evidence>
<dbReference type="PANTHER" id="PTHR18849:SF0">
    <property type="entry name" value="CILIA- AND FLAGELLA-ASSOCIATED PROTEIN 410-RELATED"/>
    <property type="match status" value="1"/>
</dbReference>
<organism evidence="8 9">
    <name type="scientific">Pyxicephalus adspersus</name>
    <name type="common">African bullfrog</name>
    <dbReference type="NCBI Taxonomy" id="30357"/>
    <lineage>
        <taxon>Eukaryota</taxon>
        <taxon>Metazoa</taxon>
        <taxon>Chordata</taxon>
        <taxon>Craniata</taxon>
        <taxon>Vertebrata</taxon>
        <taxon>Euteleostomi</taxon>
        <taxon>Amphibia</taxon>
        <taxon>Batrachia</taxon>
        <taxon>Anura</taxon>
        <taxon>Neobatrachia</taxon>
        <taxon>Ranoidea</taxon>
        <taxon>Pyxicephalidae</taxon>
        <taxon>Pyxicephalinae</taxon>
        <taxon>Pyxicephalus</taxon>
    </lineage>
</organism>
<evidence type="ECO:0000313" key="8">
    <source>
        <dbReference type="EMBL" id="DBA20229.1"/>
    </source>
</evidence>
<keyword evidence="1" id="KW-0433">Leucine-rich repeat</keyword>
<reference evidence="8" key="1">
    <citation type="thesis" date="2020" institute="ProQuest LLC" country="789 East Eisenhower Parkway, Ann Arbor, MI, USA">
        <title>Comparative Genomics and Chromosome Evolution.</title>
        <authorList>
            <person name="Mudd A.B."/>
        </authorList>
    </citation>
    <scope>NUCLEOTIDE SEQUENCE</scope>
    <source>
        <strain evidence="8">1538</strain>
        <tissue evidence="8">Blood</tissue>
    </source>
</reference>
<dbReference type="InterPro" id="IPR003603">
    <property type="entry name" value="U2A'_phosphoprotein32A_C"/>
</dbReference>
<evidence type="ECO:0000259" key="7">
    <source>
        <dbReference type="SMART" id="SM00446"/>
    </source>
</evidence>
<dbReference type="GO" id="GO:0097733">
    <property type="term" value="C:photoreceptor cell cilium"/>
    <property type="evidence" value="ECO:0007669"/>
    <property type="project" value="UniProtKB-ARBA"/>
</dbReference>
<dbReference type="EMBL" id="DYDO01000008">
    <property type="protein sequence ID" value="DBA20229.1"/>
    <property type="molecule type" value="Genomic_DNA"/>
</dbReference>
<dbReference type="SUPFAM" id="SSF52058">
    <property type="entry name" value="L domain-like"/>
    <property type="match status" value="1"/>
</dbReference>
<dbReference type="InterPro" id="IPR001611">
    <property type="entry name" value="Leu-rich_rpt"/>
</dbReference>
<evidence type="ECO:0000256" key="2">
    <source>
        <dbReference type="ARBA" id="ARBA00022737"/>
    </source>
</evidence>
<comment type="subunit">
    <text evidence="4">Found in a complex with CFAP410, NEK1 and SPATA7. Interacts with NEK1.</text>
</comment>
<dbReference type="InterPro" id="IPR045347">
    <property type="entry name" value="HIND"/>
</dbReference>
<sequence>MELDNESQPEILKDCKTVMKLTRKQVLSRAKASELYSVRKLNCWGSRLTDISICRELPNIEVMTLSVNSISTLEPISHCQNLTELYLRKNNVSNLGDLYYLKHLPRLKILWLSENPCCSPDPHRYRMTVLRNLPNLQKLDNQAVTADEVSQANIEGEEFMAPPTVISSTENGHSGPTTEQNGTEVTTESESDLLNFSMEETNKIREQLGMKPLSRDKFSLFASPMESDAGRKKKNNILNAILLLLKDLDTEDLEIVQRTAGNRIHQLQRKELHQER</sequence>
<dbReference type="Pfam" id="PF19252">
    <property type="entry name" value="HIND"/>
    <property type="match status" value="1"/>
</dbReference>
<evidence type="ECO:0000313" key="9">
    <source>
        <dbReference type="Proteomes" id="UP001181693"/>
    </source>
</evidence>
<evidence type="ECO:0000256" key="3">
    <source>
        <dbReference type="ARBA" id="ARBA00053373"/>
    </source>
</evidence>
<evidence type="ECO:0000256" key="1">
    <source>
        <dbReference type="ARBA" id="ARBA00022614"/>
    </source>
</evidence>
<dbReference type="InterPro" id="IPR025875">
    <property type="entry name" value="Leu-rich_rpt_4"/>
</dbReference>
<dbReference type="AlphaFoldDB" id="A0AAV3A0K7"/>
<feature type="region of interest" description="Disordered" evidence="6">
    <location>
        <begin position="166"/>
        <end position="190"/>
    </location>
</feature>
<proteinExistence type="predicted"/>
<dbReference type="GO" id="GO:0046540">
    <property type="term" value="C:U4/U6 x U5 tri-snRNP complex"/>
    <property type="evidence" value="ECO:0007669"/>
    <property type="project" value="InterPro"/>
</dbReference>
<dbReference type="GO" id="GO:0007010">
    <property type="term" value="P:cytoskeleton organization"/>
    <property type="evidence" value="ECO:0007669"/>
    <property type="project" value="TreeGrafter"/>
</dbReference>
<dbReference type="Proteomes" id="UP001181693">
    <property type="component" value="Unassembled WGS sequence"/>
</dbReference>
<name>A0AAV3A0K7_PYXAD</name>
<dbReference type="PROSITE" id="PS51450">
    <property type="entry name" value="LRR"/>
    <property type="match status" value="1"/>
</dbReference>
<dbReference type="GO" id="GO:0036064">
    <property type="term" value="C:ciliary basal body"/>
    <property type="evidence" value="ECO:0007669"/>
    <property type="project" value="UniProtKB-ARBA"/>
</dbReference>
<dbReference type="Pfam" id="PF12799">
    <property type="entry name" value="LRR_4"/>
    <property type="match status" value="1"/>
</dbReference>
<evidence type="ECO:0000256" key="5">
    <source>
        <dbReference type="ARBA" id="ARBA00074183"/>
    </source>
</evidence>
<comment type="caution">
    <text evidence="8">The sequence shown here is derived from an EMBL/GenBank/DDBJ whole genome shotgun (WGS) entry which is preliminary data.</text>
</comment>
<dbReference type="SMART" id="SM00446">
    <property type="entry name" value="LRRcap"/>
    <property type="match status" value="1"/>
</dbReference>
<dbReference type="GO" id="GO:0000398">
    <property type="term" value="P:mRNA splicing, via spliceosome"/>
    <property type="evidence" value="ECO:0007669"/>
    <property type="project" value="InterPro"/>
</dbReference>
<keyword evidence="9" id="KW-1185">Reference proteome</keyword>
<dbReference type="InterPro" id="IPR032675">
    <property type="entry name" value="LRR_dom_sf"/>
</dbReference>
<comment type="function">
    <text evidence="3">Plays a role in cilia formation and/or maintenance. Plays a role in the regulation of cell morphology and cytoskeletal organization. Involved in DNA damage repair.</text>
</comment>
<protein>
    <recommendedName>
        <fullName evidence="5">Cilia- and flagella-associated protein 410</fullName>
    </recommendedName>
</protein>